<reference evidence="1 2" key="1">
    <citation type="submission" date="2017-10" db="EMBL/GenBank/DDBJ databases">
        <title>Comparative genomics in systemic dimorphic fungi from Ajellomycetaceae.</title>
        <authorList>
            <person name="Munoz J.F."/>
            <person name="Mcewen J.G."/>
            <person name="Clay O.K."/>
            <person name="Cuomo C.A."/>
        </authorList>
    </citation>
    <scope>NUCLEOTIDE SEQUENCE [LARGE SCALE GENOMIC DNA]</scope>
    <source>
        <strain evidence="1 2">UAMH5409</strain>
    </source>
</reference>
<dbReference type="EMBL" id="PDNB01000110">
    <property type="protein sequence ID" value="PGH07407.1"/>
    <property type="molecule type" value="Genomic_DNA"/>
</dbReference>
<dbReference type="Pfam" id="PF13424">
    <property type="entry name" value="TPR_12"/>
    <property type="match status" value="1"/>
</dbReference>
<name>A0A2B7XFI6_9EURO</name>
<comment type="caution">
    <text evidence="1">The sequence shown here is derived from an EMBL/GenBank/DDBJ whole genome shotgun (WGS) entry which is preliminary data.</text>
</comment>
<dbReference type="Pfam" id="PF13374">
    <property type="entry name" value="TPR_10"/>
    <property type="match status" value="2"/>
</dbReference>
<organism evidence="1 2">
    <name type="scientific">Helicocarpus griseus UAMH5409</name>
    <dbReference type="NCBI Taxonomy" id="1447875"/>
    <lineage>
        <taxon>Eukaryota</taxon>
        <taxon>Fungi</taxon>
        <taxon>Dikarya</taxon>
        <taxon>Ascomycota</taxon>
        <taxon>Pezizomycotina</taxon>
        <taxon>Eurotiomycetes</taxon>
        <taxon>Eurotiomycetidae</taxon>
        <taxon>Onygenales</taxon>
        <taxon>Ajellomycetaceae</taxon>
        <taxon>Helicocarpus</taxon>
    </lineage>
</organism>
<dbReference type="PANTHER" id="PTHR46082:SF11">
    <property type="entry name" value="AAA+ ATPASE DOMAIN-CONTAINING PROTEIN-RELATED"/>
    <property type="match status" value="1"/>
</dbReference>
<dbReference type="InterPro" id="IPR011990">
    <property type="entry name" value="TPR-like_helical_dom_sf"/>
</dbReference>
<dbReference type="InterPro" id="IPR053137">
    <property type="entry name" value="NLR-like"/>
</dbReference>
<dbReference type="SUPFAM" id="SSF48452">
    <property type="entry name" value="TPR-like"/>
    <property type="match status" value="2"/>
</dbReference>
<protein>
    <recommendedName>
        <fullName evidence="3">MalT-like TPR region domain-containing protein</fullName>
    </recommendedName>
</protein>
<dbReference type="AlphaFoldDB" id="A0A2B7XFI6"/>
<evidence type="ECO:0000313" key="1">
    <source>
        <dbReference type="EMBL" id="PGH07407.1"/>
    </source>
</evidence>
<evidence type="ECO:0000313" key="2">
    <source>
        <dbReference type="Proteomes" id="UP000223968"/>
    </source>
</evidence>
<dbReference type="PANTHER" id="PTHR46082">
    <property type="entry name" value="ATP/GTP-BINDING PROTEIN-RELATED"/>
    <property type="match status" value="1"/>
</dbReference>
<accession>A0A2B7XFI6</accession>
<dbReference type="Gene3D" id="1.25.40.10">
    <property type="entry name" value="Tetratricopeptide repeat domain"/>
    <property type="match status" value="2"/>
</dbReference>
<gene>
    <name evidence="1" type="ORF">AJ79_06309</name>
</gene>
<keyword evidence="2" id="KW-1185">Reference proteome</keyword>
<dbReference type="STRING" id="1447875.A0A2B7XFI6"/>
<dbReference type="OrthoDB" id="5986190at2759"/>
<sequence length="436" mass="50231">MAYLITLKKIINDHSAAAAFLFYMSCVAKKGIPKFIIPELEDEAEFLRSLHVLQSYSLVTADSMNETFKTQHLAHQFSRVWLIKGDFELIKDYVEIILKKLWEQVEEDPDQTAWMEYLPHILEALSISYVLRGRARHGRNSLIDWPAMFQKKVVLAYHAAKVGSVSLLEEAKRAEVYLDIGKYGIEHYWGKYIIGRLQELLVEDDEVTLSARSGLALTCCHLQLWQKAEEIQRKVLDSRRRIWGPEDPTTLASMADLVSIYAKRGYWNKSEELNEQCLTIRKRVLGEKHPDTLSSMAYKALIYRDQGMLKEADRMETNVFTLSSRAFEFFDPATLTILTNRGRTLLLLGQWENAEGLLCQSVCGRKRTLGTEYPETLTSMTLLAFTYKKMAHWQDAMKLLKTLVKINGEVLGAKHPVTLYCKQFFKDLVMRLAVWG</sequence>
<evidence type="ECO:0008006" key="3">
    <source>
        <dbReference type="Google" id="ProtNLM"/>
    </source>
</evidence>
<dbReference type="Proteomes" id="UP000223968">
    <property type="component" value="Unassembled WGS sequence"/>
</dbReference>
<proteinExistence type="predicted"/>